<feature type="domain" description="Thioredoxin" evidence="5">
    <location>
        <begin position="34"/>
        <end position="146"/>
    </location>
</feature>
<keyword evidence="2" id="KW-0201">Cytochrome c-type biogenesis</keyword>
<dbReference type="Proteomes" id="UP000320184">
    <property type="component" value="Unassembled WGS sequence"/>
</dbReference>
<dbReference type="PROSITE" id="PS51352">
    <property type="entry name" value="THIOREDOXIN_2"/>
    <property type="match status" value="1"/>
</dbReference>
<evidence type="ECO:0000313" key="6">
    <source>
        <dbReference type="EMBL" id="TMQ53440.1"/>
    </source>
</evidence>
<comment type="subcellular location">
    <subcellularLocation>
        <location evidence="1">Cell envelope</location>
    </subcellularLocation>
</comment>
<dbReference type="SUPFAM" id="SSF52833">
    <property type="entry name" value="Thioredoxin-like"/>
    <property type="match status" value="1"/>
</dbReference>
<dbReference type="PROSITE" id="PS00194">
    <property type="entry name" value="THIOREDOXIN_1"/>
    <property type="match status" value="1"/>
</dbReference>
<dbReference type="PANTHER" id="PTHR42852:SF6">
    <property type="entry name" value="THIOL:DISULFIDE INTERCHANGE PROTEIN DSBE"/>
    <property type="match status" value="1"/>
</dbReference>
<dbReference type="PRINTS" id="PR00421">
    <property type="entry name" value="THIOREDOXIN"/>
</dbReference>
<dbReference type="GO" id="GO:0017004">
    <property type="term" value="P:cytochrome complex assembly"/>
    <property type="evidence" value="ECO:0007669"/>
    <property type="project" value="UniProtKB-KW"/>
</dbReference>
<evidence type="ECO:0000256" key="3">
    <source>
        <dbReference type="ARBA" id="ARBA00023157"/>
    </source>
</evidence>
<dbReference type="InterPro" id="IPR000866">
    <property type="entry name" value="AhpC/TSA"/>
</dbReference>
<dbReference type="CDD" id="cd02966">
    <property type="entry name" value="TlpA_like_family"/>
    <property type="match status" value="1"/>
</dbReference>
<evidence type="ECO:0000256" key="2">
    <source>
        <dbReference type="ARBA" id="ARBA00022748"/>
    </source>
</evidence>
<feature type="non-terminal residue" evidence="6">
    <location>
        <position position="146"/>
    </location>
</feature>
<accession>A0A538SPZ5</accession>
<keyword evidence="4" id="KW-0676">Redox-active center</keyword>
<sequence>MLRTTISKGTLVRWLGSWTLLFTLVSLVPARPAHARESQAPSFTVWDVDGRRVRLSDYRGRPVVLDFWATWCGPCRASMPHLSSLQQRYKGRGLIVLGLSVDDSEPVEVKRFANRLGISFRIAMADEHVLDLYGPIRSIPTTFFIN</sequence>
<dbReference type="EMBL" id="VBOT01000017">
    <property type="protein sequence ID" value="TMQ53440.1"/>
    <property type="molecule type" value="Genomic_DNA"/>
</dbReference>
<dbReference type="Gene3D" id="3.40.30.10">
    <property type="entry name" value="Glutaredoxin"/>
    <property type="match status" value="1"/>
</dbReference>
<gene>
    <name evidence="6" type="ORF">E6K73_01290</name>
</gene>
<dbReference type="InterPro" id="IPR036249">
    <property type="entry name" value="Thioredoxin-like_sf"/>
</dbReference>
<protein>
    <submittedName>
        <fullName evidence="6">TlpA family protein disulfide reductase</fullName>
    </submittedName>
</protein>
<reference evidence="6 7" key="1">
    <citation type="journal article" date="2019" name="Nat. Microbiol.">
        <title>Mediterranean grassland soil C-N compound turnover is dependent on rainfall and depth, and is mediated by genomically divergent microorganisms.</title>
        <authorList>
            <person name="Diamond S."/>
            <person name="Andeer P.F."/>
            <person name="Li Z."/>
            <person name="Crits-Christoph A."/>
            <person name="Burstein D."/>
            <person name="Anantharaman K."/>
            <person name="Lane K.R."/>
            <person name="Thomas B.C."/>
            <person name="Pan C."/>
            <person name="Northen T.R."/>
            <person name="Banfield J.F."/>
        </authorList>
    </citation>
    <scope>NUCLEOTIDE SEQUENCE [LARGE SCALE GENOMIC DNA]</scope>
    <source>
        <strain evidence="6">WS_3</strain>
    </source>
</reference>
<organism evidence="6 7">
    <name type="scientific">Eiseniibacteriota bacterium</name>
    <dbReference type="NCBI Taxonomy" id="2212470"/>
    <lineage>
        <taxon>Bacteria</taxon>
        <taxon>Candidatus Eiseniibacteriota</taxon>
    </lineage>
</organism>
<dbReference type="Pfam" id="PF00578">
    <property type="entry name" value="AhpC-TSA"/>
    <property type="match status" value="1"/>
</dbReference>
<dbReference type="InterPro" id="IPR013766">
    <property type="entry name" value="Thioredoxin_domain"/>
</dbReference>
<dbReference type="GO" id="GO:0016491">
    <property type="term" value="F:oxidoreductase activity"/>
    <property type="evidence" value="ECO:0007669"/>
    <property type="project" value="InterPro"/>
</dbReference>
<dbReference type="PANTHER" id="PTHR42852">
    <property type="entry name" value="THIOL:DISULFIDE INTERCHANGE PROTEIN DSBE"/>
    <property type="match status" value="1"/>
</dbReference>
<evidence type="ECO:0000259" key="5">
    <source>
        <dbReference type="PROSITE" id="PS51352"/>
    </source>
</evidence>
<proteinExistence type="predicted"/>
<evidence type="ECO:0000313" key="7">
    <source>
        <dbReference type="Proteomes" id="UP000320184"/>
    </source>
</evidence>
<dbReference type="InterPro" id="IPR017937">
    <property type="entry name" value="Thioredoxin_CS"/>
</dbReference>
<dbReference type="GO" id="GO:0016209">
    <property type="term" value="F:antioxidant activity"/>
    <property type="evidence" value="ECO:0007669"/>
    <property type="project" value="InterPro"/>
</dbReference>
<evidence type="ECO:0000256" key="1">
    <source>
        <dbReference type="ARBA" id="ARBA00004196"/>
    </source>
</evidence>
<dbReference type="InterPro" id="IPR050553">
    <property type="entry name" value="Thioredoxin_ResA/DsbE_sf"/>
</dbReference>
<name>A0A538SPZ5_UNCEI</name>
<dbReference type="GO" id="GO:0030313">
    <property type="term" value="C:cell envelope"/>
    <property type="evidence" value="ECO:0007669"/>
    <property type="project" value="UniProtKB-SubCell"/>
</dbReference>
<dbReference type="AlphaFoldDB" id="A0A538SPZ5"/>
<keyword evidence="3" id="KW-1015">Disulfide bond</keyword>
<comment type="caution">
    <text evidence="6">The sequence shown here is derived from an EMBL/GenBank/DDBJ whole genome shotgun (WGS) entry which is preliminary data.</text>
</comment>
<evidence type="ECO:0000256" key="4">
    <source>
        <dbReference type="ARBA" id="ARBA00023284"/>
    </source>
</evidence>